<reference evidence="1 2" key="1">
    <citation type="submission" date="2020-08" db="EMBL/GenBank/DDBJ databases">
        <title>Genomic Encyclopedia of Type Strains, Phase IV (KMG-IV): sequencing the most valuable type-strain genomes for metagenomic binning, comparative biology and taxonomic classification.</title>
        <authorList>
            <person name="Goeker M."/>
        </authorList>
    </citation>
    <scope>NUCLEOTIDE SEQUENCE [LARGE SCALE GENOMIC DNA]</scope>
    <source>
        <strain evidence="1 2">DSM 12251</strain>
    </source>
</reference>
<gene>
    <name evidence="1" type="ORF">HNQ64_000038</name>
</gene>
<comment type="caution">
    <text evidence="1">The sequence shown here is derived from an EMBL/GenBank/DDBJ whole genome shotgun (WGS) entry which is preliminary data.</text>
</comment>
<dbReference type="RefSeq" id="WP_184204272.1">
    <property type="nucleotide sequence ID" value="NZ_JACHIF010000001.1"/>
</dbReference>
<evidence type="ECO:0000313" key="1">
    <source>
        <dbReference type="EMBL" id="MBB5035804.1"/>
    </source>
</evidence>
<name>A0A7W7YGQ1_9BACT</name>
<protein>
    <submittedName>
        <fullName evidence="1">Acyl-coenzyme A thioesterase PaaI-like protein</fullName>
    </submittedName>
</protein>
<dbReference type="AlphaFoldDB" id="A0A7W7YGQ1"/>
<evidence type="ECO:0000313" key="2">
    <source>
        <dbReference type="Proteomes" id="UP000534294"/>
    </source>
</evidence>
<organism evidence="1 2">
    <name type="scientific">Prosthecobacter dejongeii</name>
    <dbReference type="NCBI Taxonomy" id="48465"/>
    <lineage>
        <taxon>Bacteria</taxon>
        <taxon>Pseudomonadati</taxon>
        <taxon>Verrucomicrobiota</taxon>
        <taxon>Verrucomicrobiia</taxon>
        <taxon>Verrucomicrobiales</taxon>
        <taxon>Verrucomicrobiaceae</taxon>
        <taxon>Prosthecobacter</taxon>
    </lineage>
</organism>
<dbReference type="EMBL" id="JACHIF010000001">
    <property type="protein sequence ID" value="MBB5035804.1"/>
    <property type="molecule type" value="Genomic_DNA"/>
</dbReference>
<accession>A0A7W7YGQ1</accession>
<proteinExistence type="predicted"/>
<sequence>MPYADPEKQKAAKAKWYREKRASDPAFALREEERVKAWKEENREVHLEQMREYARRRYEEEVKATAKPKRAKKKAVADPRVKGAEPLKLIKTGSRHVA</sequence>
<dbReference type="Proteomes" id="UP000534294">
    <property type="component" value="Unassembled WGS sequence"/>
</dbReference>
<keyword evidence="2" id="KW-1185">Reference proteome</keyword>